<dbReference type="InterPro" id="IPR018480">
    <property type="entry name" value="PNAcMuramoyl-5peptid_Trfase_CS"/>
</dbReference>
<dbReference type="EC" id="2.7.8.13" evidence="7 8"/>
<evidence type="ECO:0000256" key="9">
    <source>
        <dbReference type="PIRSR" id="PIRSR600715-1"/>
    </source>
</evidence>
<dbReference type="RefSeq" id="WP_060859382.1">
    <property type="nucleotide sequence ID" value="NZ_LIRB01000102.1"/>
</dbReference>
<evidence type="ECO:0000256" key="8">
    <source>
        <dbReference type="NCBIfam" id="TIGR00445"/>
    </source>
</evidence>
<accession>A0A132U9P8</accession>
<comment type="cofactor">
    <cofactor evidence="7 9">
        <name>Mg(2+)</name>
        <dbReference type="ChEBI" id="CHEBI:18420"/>
    </cofactor>
</comment>
<feature type="binding site" evidence="9">
    <location>
        <position position="221"/>
    </location>
    <ligand>
        <name>Mg(2+)</name>
        <dbReference type="ChEBI" id="CHEBI:18420"/>
    </ligand>
</feature>
<dbReference type="AlphaFoldDB" id="A0A132U9P8"/>
<dbReference type="PANTHER" id="PTHR22926:SF5">
    <property type="entry name" value="PHOSPHO-N-ACETYLMURAMOYL-PENTAPEPTIDE-TRANSFERASE HOMOLOG"/>
    <property type="match status" value="1"/>
</dbReference>
<dbReference type="InterPro" id="IPR000715">
    <property type="entry name" value="Glycosyl_transferase_4"/>
</dbReference>
<feature type="transmembrane region" description="Helical" evidence="7">
    <location>
        <begin position="47"/>
        <end position="65"/>
    </location>
</feature>
<name>A0A132U9P8_9BACL</name>
<keyword evidence="7" id="KW-0961">Cell wall biogenesis/degradation</keyword>
<keyword evidence="7" id="KW-0573">Peptidoglycan synthesis</keyword>
<feature type="transmembrane region" description="Helical" evidence="7">
    <location>
        <begin position="139"/>
        <end position="157"/>
    </location>
</feature>
<feature type="binding site" evidence="9">
    <location>
        <position position="164"/>
    </location>
    <ligand>
        <name>Mg(2+)</name>
        <dbReference type="ChEBI" id="CHEBI:18420"/>
    </ligand>
</feature>
<feature type="transmembrane region" description="Helical" evidence="7">
    <location>
        <begin position="6"/>
        <end position="26"/>
    </location>
</feature>
<gene>
    <name evidence="7" type="primary">mraY</name>
    <name evidence="10" type="ORF">AMQ84_04025</name>
</gene>
<evidence type="ECO:0000256" key="7">
    <source>
        <dbReference type="HAMAP-Rule" id="MF_00038"/>
    </source>
</evidence>
<dbReference type="CDD" id="cd06852">
    <property type="entry name" value="GT_MraY"/>
    <property type="match status" value="1"/>
</dbReference>
<comment type="similarity">
    <text evidence="2 7">Belongs to the glycosyltransferase 4 family. MraY subfamily.</text>
</comment>
<evidence type="ECO:0000256" key="1">
    <source>
        <dbReference type="ARBA" id="ARBA00004141"/>
    </source>
</evidence>
<evidence type="ECO:0000313" key="10">
    <source>
        <dbReference type="EMBL" id="KWX80292.1"/>
    </source>
</evidence>
<feature type="transmembrane region" description="Helical" evidence="7">
    <location>
        <begin position="193"/>
        <end position="210"/>
    </location>
</feature>
<dbReference type="GO" id="GO:0046872">
    <property type="term" value="F:metal ion binding"/>
    <property type="evidence" value="ECO:0007669"/>
    <property type="project" value="UniProtKB-KW"/>
</dbReference>
<evidence type="ECO:0000256" key="6">
    <source>
        <dbReference type="ARBA" id="ARBA00023136"/>
    </source>
</evidence>
<dbReference type="HAMAP" id="MF_00038">
    <property type="entry name" value="MraY"/>
    <property type="match status" value="1"/>
</dbReference>
<keyword evidence="7" id="KW-0131">Cell cycle</keyword>
<dbReference type="GO" id="GO:0009252">
    <property type="term" value="P:peptidoglycan biosynthetic process"/>
    <property type="evidence" value="ECO:0007669"/>
    <property type="project" value="UniProtKB-UniRule"/>
</dbReference>
<dbReference type="PROSITE" id="PS01348">
    <property type="entry name" value="MRAY_2"/>
    <property type="match status" value="1"/>
</dbReference>
<keyword evidence="7 9" id="KW-0460">Magnesium</keyword>
<organism evidence="10 11">
    <name type="scientific">Paenibacillus riograndensis</name>
    <dbReference type="NCBI Taxonomy" id="483937"/>
    <lineage>
        <taxon>Bacteria</taxon>
        <taxon>Bacillati</taxon>
        <taxon>Bacillota</taxon>
        <taxon>Bacilli</taxon>
        <taxon>Bacillales</taxon>
        <taxon>Paenibacillaceae</taxon>
        <taxon>Paenibacillus</taxon>
        <taxon>Paenibacillus sonchi group</taxon>
    </lineage>
</organism>
<dbReference type="PANTHER" id="PTHR22926">
    <property type="entry name" value="PHOSPHO-N-ACETYLMURAMOYL-PENTAPEPTIDE-TRANSFERASE"/>
    <property type="match status" value="1"/>
</dbReference>
<dbReference type="GO" id="GO:0005886">
    <property type="term" value="C:plasma membrane"/>
    <property type="evidence" value="ECO:0007669"/>
    <property type="project" value="UniProtKB-SubCell"/>
</dbReference>
<dbReference type="GO" id="GO:0008360">
    <property type="term" value="P:regulation of cell shape"/>
    <property type="evidence" value="ECO:0007669"/>
    <property type="project" value="UniProtKB-KW"/>
</dbReference>
<feature type="transmembrane region" description="Helical" evidence="7">
    <location>
        <begin position="169"/>
        <end position="187"/>
    </location>
</feature>
<feature type="transmembrane region" description="Helical" evidence="7">
    <location>
        <begin position="71"/>
        <end position="89"/>
    </location>
</feature>
<dbReference type="NCBIfam" id="TIGR00445">
    <property type="entry name" value="mraY"/>
    <property type="match status" value="1"/>
</dbReference>
<dbReference type="Proteomes" id="UP000070475">
    <property type="component" value="Unassembled WGS sequence"/>
</dbReference>
<dbReference type="PATRIC" id="fig|483937.3.peg.4998"/>
<dbReference type="UniPathway" id="UPA00219"/>
<keyword evidence="7" id="KW-0132">Cell division</keyword>
<protein>
    <recommendedName>
        <fullName evidence="7 8">Phospho-N-acetylmuramoyl-pentapeptide-transferase</fullName>
        <ecNumber evidence="7 8">2.7.8.13</ecNumber>
    </recommendedName>
    <alternativeName>
        <fullName evidence="7">UDP-MurNAc-pentapeptide phosphotransferase</fullName>
    </alternativeName>
</protein>
<dbReference type="GO" id="GO:0071555">
    <property type="term" value="P:cell wall organization"/>
    <property type="evidence" value="ECO:0007669"/>
    <property type="project" value="UniProtKB-KW"/>
</dbReference>
<evidence type="ECO:0000256" key="3">
    <source>
        <dbReference type="ARBA" id="ARBA00022679"/>
    </source>
</evidence>
<keyword evidence="7" id="KW-1003">Cell membrane</keyword>
<comment type="caution">
    <text evidence="10">The sequence shown here is derived from an EMBL/GenBank/DDBJ whole genome shotgun (WGS) entry which is preliminary data.</text>
</comment>
<feature type="transmembrane region" description="Helical" evidence="7">
    <location>
        <begin position="243"/>
        <end position="265"/>
    </location>
</feature>
<evidence type="ECO:0000256" key="5">
    <source>
        <dbReference type="ARBA" id="ARBA00022989"/>
    </source>
</evidence>
<feature type="transmembrane region" description="Helical" evidence="7">
    <location>
        <begin position="109"/>
        <end position="127"/>
    </location>
</feature>
<evidence type="ECO:0000256" key="2">
    <source>
        <dbReference type="ARBA" id="ARBA00005583"/>
    </source>
</evidence>
<keyword evidence="7" id="KW-0133">Cell shape</keyword>
<keyword evidence="3 7" id="KW-0808">Transferase</keyword>
<comment type="function">
    <text evidence="7">Catalyzes the initial step of the lipid cycle reactions in the biosynthesis of the cell wall peptidoglycan: transfers peptidoglycan precursor phospho-MurNAc-pentapeptide from UDP-MurNAc-pentapeptide onto the lipid carrier undecaprenyl phosphate, yielding undecaprenyl-pyrophosphoryl-MurNAc-pentapeptide, known as lipid I.</text>
</comment>
<dbReference type="EMBL" id="LIRB01000102">
    <property type="protein sequence ID" value="KWX80292.1"/>
    <property type="molecule type" value="Genomic_DNA"/>
</dbReference>
<evidence type="ECO:0000256" key="4">
    <source>
        <dbReference type="ARBA" id="ARBA00022692"/>
    </source>
</evidence>
<dbReference type="GO" id="GO:0051992">
    <property type="term" value="F:UDP-N-acetylmuramoyl-L-alanyl-D-glutamyl-meso-2,6-diaminopimelyl-D-alanyl-D-alanine:undecaprenyl-phosphate transferase activity"/>
    <property type="evidence" value="ECO:0007669"/>
    <property type="project" value="RHEA"/>
</dbReference>
<dbReference type="Pfam" id="PF00953">
    <property type="entry name" value="Glycos_transf_4"/>
    <property type="match status" value="1"/>
</dbReference>
<keyword evidence="7 9" id="KW-0479">Metal-binding</keyword>
<reference evidence="10 11" key="1">
    <citation type="submission" date="2015-08" db="EMBL/GenBank/DDBJ databases">
        <title>Genomes of Paenibacillus riograndensis.</title>
        <authorList>
            <person name="Sant'Anna F.H."/>
            <person name="Souza R."/>
            <person name="Ambrosini A."/>
            <person name="Bach E."/>
            <person name="Fernandes G."/>
            <person name="Balsanelli E."/>
            <person name="Baura V.A."/>
            <person name="Pedrosa F.O."/>
            <person name="Souza E.M."/>
            <person name="Passaglia L."/>
        </authorList>
    </citation>
    <scope>NUCLEOTIDE SEQUENCE [LARGE SCALE GENOMIC DNA]</scope>
    <source>
        <strain evidence="10 11">CAS34</strain>
    </source>
</reference>
<dbReference type="OrthoDB" id="9805475at2"/>
<proteinExistence type="inferred from homology"/>
<feature type="transmembrane region" description="Helical" evidence="7">
    <location>
        <begin position="293"/>
        <end position="312"/>
    </location>
</feature>
<keyword evidence="4 7" id="KW-0812">Transmembrane</keyword>
<sequence length="317" mass="35997">MYGIMAISGLSFLLVAVFTPLLIWTLRRLRLTQPIRAELPADHQAKRGTPLMAGLTLLIGIAISLQFRPGPLMMLLCVTFLLFSLIGFLDDFRKAFWQNPSGISGRMKLVLQFIFTGAILYVLLYSFDLTSDIALFQGYHLHLPVYLYVAIMLLFVVGSANAINFTDGLDGLLINVAVPTYFFFFIISDMPEVQAFSLVMIGCLFGLFLYNIYPAKAFMGDTGSLAIGGSLSVLAIIEKVEVLIPILFFVYLAEQLSVILQVWWYKHTKLRLFRMAPIHYHFSLKYGWSENRIVMIFGFISWASVLICWLIWKCLMH</sequence>
<keyword evidence="11" id="KW-1185">Reference proteome</keyword>
<comment type="subcellular location">
    <subcellularLocation>
        <location evidence="7">Cell membrane</location>
        <topology evidence="7">Multi-pass membrane protein</topology>
    </subcellularLocation>
    <subcellularLocation>
        <location evidence="1">Membrane</location>
        <topology evidence="1">Multi-pass membrane protein</topology>
    </subcellularLocation>
</comment>
<comment type="pathway">
    <text evidence="7">Cell wall biogenesis; peptidoglycan biosynthesis.</text>
</comment>
<keyword evidence="5 7" id="KW-1133">Transmembrane helix</keyword>
<dbReference type="GO" id="GO:0008963">
    <property type="term" value="F:phospho-N-acetylmuramoyl-pentapeptide-transferase activity"/>
    <property type="evidence" value="ECO:0007669"/>
    <property type="project" value="UniProtKB-UniRule"/>
</dbReference>
<keyword evidence="6 7" id="KW-0472">Membrane</keyword>
<evidence type="ECO:0000313" key="11">
    <source>
        <dbReference type="Proteomes" id="UP000070475"/>
    </source>
</evidence>
<dbReference type="GO" id="GO:0051301">
    <property type="term" value="P:cell division"/>
    <property type="evidence" value="ECO:0007669"/>
    <property type="project" value="UniProtKB-KW"/>
</dbReference>
<dbReference type="InterPro" id="IPR003524">
    <property type="entry name" value="PNAcMuramoyl-5peptid_Trfase"/>
</dbReference>
<comment type="catalytic activity">
    <reaction evidence="7">
        <text>UDP-N-acetyl-alpha-D-muramoyl-L-alanyl-gamma-D-glutamyl-meso-2,6-diaminopimeloyl-D-alanyl-D-alanine + di-trans,octa-cis-undecaprenyl phosphate = di-trans,octa-cis-undecaprenyl diphospho-N-acetyl-alpha-D-muramoyl-L-alanyl-D-glutamyl-meso-2,6-diaminopimeloyl-D-alanyl-D-alanine + UMP</text>
        <dbReference type="Rhea" id="RHEA:28386"/>
        <dbReference type="ChEBI" id="CHEBI:57865"/>
        <dbReference type="ChEBI" id="CHEBI:60392"/>
        <dbReference type="ChEBI" id="CHEBI:61386"/>
        <dbReference type="ChEBI" id="CHEBI:61387"/>
        <dbReference type="EC" id="2.7.8.13"/>
    </reaction>
</comment>